<evidence type="ECO:0000313" key="3">
    <source>
        <dbReference type="Proteomes" id="UP000246073"/>
    </source>
</evidence>
<evidence type="ECO:0000259" key="1">
    <source>
        <dbReference type="Pfam" id="PF11181"/>
    </source>
</evidence>
<dbReference type="Proteomes" id="UP000246073">
    <property type="component" value="Unassembled WGS sequence"/>
</dbReference>
<protein>
    <recommendedName>
        <fullName evidence="1">General stress protein 17M-like domain-containing protein</fullName>
    </recommendedName>
</protein>
<dbReference type="PANTHER" id="PTHR36109:SF2">
    <property type="entry name" value="MEMBRANE PROTEIN"/>
    <property type="match status" value="1"/>
</dbReference>
<proteinExistence type="predicted"/>
<dbReference type="InterPro" id="IPR025889">
    <property type="entry name" value="GSP17M-like_dom"/>
</dbReference>
<dbReference type="Pfam" id="PF11181">
    <property type="entry name" value="YflT"/>
    <property type="match status" value="1"/>
</dbReference>
<reference evidence="3" key="1">
    <citation type="submission" date="2017-12" db="EMBL/GenBank/DDBJ databases">
        <authorList>
            <person name="Diaz M."/>
        </authorList>
    </citation>
    <scope>NUCLEOTIDE SEQUENCE [LARGE SCALE GENOMIC DNA]</scope>
    <source>
        <strain evidence="3">FI11154</strain>
    </source>
</reference>
<dbReference type="PANTHER" id="PTHR36109">
    <property type="entry name" value="MEMBRANE PROTEIN-RELATED"/>
    <property type="match status" value="1"/>
</dbReference>
<organism evidence="2 3">
    <name type="scientific">Ochrobactrum soli</name>
    <dbReference type="NCBI Taxonomy" id="2448455"/>
    <lineage>
        <taxon>Bacteria</taxon>
        <taxon>Pseudomonadati</taxon>
        <taxon>Pseudomonadota</taxon>
        <taxon>Alphaproteobacteria</taxon>
        <taxon>Hyphomicrobiales</taxon>
        <taxon>Brucellaceae</taxon>
        <taxon>Brucella/Ochrobactrum group</taxon>
        <taxon>Ochrobactrum</taxon>
    </lineage>
</organism>
<sequence>MKTVTGLFDNYEAAKDAVARLENAGFPSDDISIVSHHRDDDSESNAGSGAGVGAGLGAAVGGAGGLLTGLGFMAIPGVGPVVAAGWLAATLTGAVGGAVVGGVAGGLIGALTESGVSEEDAHLYAEGVRRGGSLVTARIADERVSEADAILAGANPVDINARGKLYVQEGWQRFDANADPYTEEEIERERSRYL</sequence>
<dbReference type="InterPro" id="IPR052948">
    <property type="entry name" value="Low_temp-induced_all0457"/>
</dbReference>
<feature type="domain" description="General stress protein 17M-like" evidence="1">
    <location>
        <begin position="6"/>
        <end position="70"/>
    </location>
</feature>
<dbReference type="AlphaFoldDB" id="A0A2P9HB79"/>
<accession>A0A2P9HB79</accession>
<dbReference type="EMBL" id="OOFM01000001">
    <property type="protein sequence ID" value="SPL61359.1"/>
    <property type="molecule type" value="Genomic_DNA"/>
</dbReference>
<evidence type="ECO:0000313" key="2">
    <source>
        <dbReference type="EMBL" id="SPL61359.1"/>
    </source>
</evidence>
<name>A0A2P9HB79_9HYPH</name>
<gene>
    <name evidence="2" type="ORF">OHAE_4151</name>
</gene>
<dbReference type="RefSeq" id="WP_109365648.1">
    <property type="nucleotide sequence ID" value="NZ_OOFM01000001.1"/>
</dbReference>